<evidence type="ECO:0000313" key="2">
    <source>
        <dbReference type="EMBL" id="TWB30593.1"/>
    </source>
</evidence>
<reference evidence="2 3" key="1">
    <citation type="submission" date="2019-06" db="EMBL/GenBank/DDBJ databases">
        <title>Genomic Encyclopedia of Type Strains, Phase IV (KMG-V): Genome sequencing to study the core and pangenomes of soil and plant-associated prokaryotes.</title>
        <authorList>
            <person name="Whitman W."/>
        </authorList>
    </citation>
    <scope>NUCLEOTIDE SEQUENCE [LARGE SCALE GENOMIC DNA]</scope>
    <source>
        <strain evidence="2 3">BR 11865</strain>
    </source>
</reference>
<dbReference type="Pfam" id="PF13618">
    <property type="entry name" value="Gluconate_2-dh3"/>
    <property type="match status" value="1"/>
</dbReference>
<organism evidence="2 3">
    <name type="scientific">Nitrospirillum amazonense</name>
    <dbReference type="NCBI Taxonomy" id="28077"/>
    <lineage>
        <taxon>Bacteria</taxon>
        <taxon>Pseudomonadati</taxon>
        <taxon>Pseudomonadota</taxon>
        <taxon>Alphaproteobacteria</taxon>
        <taxon>Rhodospirillales</taxon>
        <taxon>Azospirillaceae</taxon>
        <taxon>Nitrospirillum</taxon>
    </lineage>
</organism>
<keyword evidence="3" id="KW-1185">Reference proteome</keyword>
<dbReference type="InterPro" id="IPR006311">
    <property type="entry name" value="TAT_signal"/>
</dbReference>
<gene>
    <name evidence="2" type="ORF">FBZ88_102158</name>
</gene>
<evidence type="ECO:0000313" key="3">
    <source>
        <dbReference type="Proteomes" id="UP000316545"/>
    </source>
</evidence>
<sequence length="219" mass="22097">MDHGKRDAPGTGRRQFLMAMAAAGAALTPATLWAQVKAGADTSAVKALAPSQRALLDRVADLTIPDSDTPGALAVGVPAFVILALAHGLHGAGAPVPAARFTGGAGPAGATVLDWLTFELDLKAGGAFLAAAPAVQLQALTALDSAAYAPSGAPSGSPGGDASPWRLLKGLIVTGYYTSEAGASQELQYDLVPGHWDPDVPVGPHARAWSNDWTAVDFG</sequence>
<dbReference type="Proteomes" id="UP000316545">
    <property type="component" value="Unassembled WGS sequence"/>
</dbReference>
<accession>A0A560G9L5</accession>
<evidence type="ECO:0000256" key="1">
    <source>
        <dbReference type="SAM" id="SignalP"/>
    </source>
</evidence>
<protein>
    <submittedName>
        <fullName evidence="2">Gluconate 2-dehydrogenase subunit 3-like protein</fullName>
    </submittedName>
</protein>
<keyword evidence="1" id="KW-0732">Signal</keyword>
<dbReference type="RefSeq" id="WP_145615445.1">
    <property type="nucleotide sequence ID" value="NZ_VITO01000002.1"/>
</dbReference>
<name>A0A560G9L5_9PROT</name>
<feature type="chain" id="PRO_5022108702" evidence="1">
    <location>
        <begin position="35"/>
        <end position="219"/>
    </location>
</feature>
<feature type="signal peptide" evidence="1">
    <location>
        <begin position="1"/>
        <end position="34"/>
    </location>
</feature>
<proteinExistence type="predicted"/>
<dbReference type="PROSITE" id="PS51318">
    <property type="entry name" value="TAT"/>
    <property type="match status" value="1"/>
</dbReference>
<dbReference type="InterPro" id="IPR027056">
    <property type="entry name" value="Gluconate_2DH_su3"/>
</dbReference>
<dbReference type="AlphaFoldDB" id="A0A560G9L5"/>
<dbReference type="EMBL" id="VITO01000002">
    <property type="protein sequence ID" value="TWB30593.1"/>
    <property type="molecule type" value="Genomic_DNA"/>
</dbReference>
<comment type="caution">
    <text evidence="2">The sequence shown here is derived from an EMBL/GenBank/DDBJ whole genome shotgun (WGS) entry which is preliminary data.</text>
</comment>